<dbReference type="GO" id="GO:0003700">
    <property type="term" value="F:DNA-binding transcription factor activity"/>
    <property type="evidence" value="ECO:0007669"/>
    <property type="project" value="InterPro"/>
</dbReference>
<dbReference type="SUPFAM" id="SSF46785">
    <property type="entry name" value="Winged helix' DNA-binding domain"/>
    <property type="match status" value="1"/>
</dbReference>
<dbReference type="InterPro" id="IPR011991">
    <property type="entry name" value="ArsR-like_HTH"/>
</dbReference>
<protein>
    <submittedName>
        <fullName evidence="5">DNA-binding transcriptional ArsR family regulator</fullName>
    </submittedName>
</protein>
<dbReference type="InterPro" id="IPR036388">
    <property type="entry name" value="WH-like_DNA-bd_sf"/>
</dbReference>
<dbReference type="InterPro" id="IPR001845">
    <property type="entry name" value="HTH_ArsR_DNA-bd_dom"/>
</dbReference>
<dbReference type="NCBIfam" id="NF033788">
    <property type="entry name" value="HTH_metalloreg"/>
    <property type="match status" value="1"/>
</dbReference>
<dbReference type="Pfam" id="PF12840">
    <property type="entry name" value="HTH_20"/>
    <property type="match status" value="1"/>
</dbReference>
<evidence type="ECO:0000256" key="2">
    <source>
        <dbReference type="ARBA" id="ARBA00023125"/>
    </source>
</evidence>
<dbReference type="AlphaFoldDB" id="A0A7W6W3U8"/>
<dbReference type="PROSITE" id="PS50987">
    <property type="entry name" value="HTH_ARSR_2"/>
    <property type="match status" value="1"/>
</dbReference>
<dbReference type="PANTHER" id="PTHR43132:SF2">
    <property type="entry name" value="ARSENICAL RESISTANCE OPERON REPRESSOR ARSR-RELATED"/>
    <property type="match status" value="1"/>
</dbReference>
<evidence type="ECO:0000259" key="4">
    <source>
        <dbReference type="PROSITE" id="PS50987"/>
    </source>
</evidence>
<organism evidence="5 6">
    <name type="scientific">Rhizobium esperanzae</name>
    <dbReference type="NCBI Taxonomy" id="1967781"/>
    <lineage>
        <taxon>Bacteria</taxon>
        <taxon>Pseudomonadati</taxon>
        <taxon>Pseudomonadota</taxon>
        <taxon>Alphaproteobacteria</taxon>
        <taxon>Hyphomicrobiales</taxon>
        <taxon>Rhizobiaceae</taxon>
        <taxon>Rhizobium/Agrobacterium group</taxon>
        <taxon>Rhizobium</taxon>
    </lineage>
</organism>
<evidence type="ECO:0000313" key="6">
    <source>
        <dbReference type="Proteomes" id="UP000540909"/>
    </source>
</evidence>
<dbReference type="InterPro" id="IPR051011">
    <property type="entry name" value="Metal_resp_trans_reg"/>
</dbReference>
<dbReference type="InterPro" id="IPR036390">
    <property type="entry name" value="WH_DNA-bd_sf"/>
</dbReference>
<dbReference type="RefSeq" id="WP_184468242.1">
    <property type="nucleotide sequence ID" value="NZ_JACIFY010000004.1"/>
</dbReference>
<name>A0A7W6W3U8_9HYPH</name>
<reference evidence="5 6" key="1">
    <citation type="submission" date="2020-08" db="EMBL/GenBank/DDBJ databases">
        <title>Genomic Encyclopedia of Type Strains, Phase IV (KMG-V): Genome sequencing to study the core and pangenomes of soil and plant-associated prokaryotes.</title>
        <authorList>
            <person name="Whitman W."/>
        </authorList>
    </citation>
    <scope>NUCLEOTIDE SEQUENCE [LARGE SCALE GENOMIC DNA]</scope>
    <source>
        <strain evidence="5 6">SEMIA 4089</strain>
    </source>
</reference>
<proteinExistence type="predicted"/>
<keyword evidence="3" id="KW-0804">Transcription</keyword>
<sequence>MDQRQALVSFAALSQETRLRIVRMLVIAGPEGMAAGLIAEKAEVSPSNVSFHLKELERSGLIDQKRESRSIIYTANYETLSGLVRFLMEDCCGGRPEICAPAAEVAACCAPASETHLRQTGAMEGATVKPSEAS</sequence>
<comment type="caution">
    <text evidence="5">The sequence shown here is derived from an EMBL/GenBank/DDBJ whole genome shotgun (WGS) entry which is preliminary data.</text>
</comment>
<dbReference type="GO" id="GO:0003677">
    <property type="term" value="F:DNA binding"/>
    <property type="evidence" value="ECO:0007669"/>
    <property type="project" value="UniProtKB-KW"/>
</dbReference>
<dbReference type="CDD" id="cd00090">
    <property type="entry name" value="HTH_ARSR"/>
    <property type="match status" value="1"/>
</dbReference>
<accession>A0A7W6W3U8</accession>
<dbReference type="PANTHER" id="PTHR43132">
    <property type="entry name" value="ARSENICAL RESISTANCE OPERON REPRESSOR ARSR-RELATED"/>
    <property type="match status" value="1"/>
</dbReference>
<keyword evidence="2 5" id="KW-0238">DNA-binding</keyword>
<dbReference type="Gene3D" id="1.10.10.10">
    <property type="entry name" value="Winged helix-like DNA-binding domain superfamily/Winged helix DNA-binding domain"/>
    <property type="match status" value="1"/>
</dbReference>
<keyword evidence="1" id="KW-0805">Transcription regulation</keyword>
<dbReference type="EMBL" id="JACIFY010000004">
    <property type="protein sequence ID" value="MBB4234884.1"/>
    <property type="molecule type" value="Genomic_DNA"/>
</dbReference>
<evidence type="ECO:0000256" key="3">
    <source>
        <dbReference type="ARBA" id="ARBA00023163"/>
    </source>
</evidence>
<dbReference type="Proteomes" id="UP000540909">
    <property type="component" value="Unassembled WGS sequence"/>
</dbReference>
<dbReference type="SMART" id="SM00418">
    <property type="entry name" value="HTH_ARSR"/>
    <property type="match status" value="1"/>
</dbReference>
<gene>
    <name evidence="5" type="ORF">GGD57_001442</name>
</gene>
<evidence type="ECO:0000256" key="1">
    <source>
        <dbReference type="ARBA" id="ARBA00023015"/>
    </source>
</evidence>
<dbReference type="PRINTS" id="PR00778">
    <property type="entry name" value="HTHARSR"/>
</dbReference>
<evidence type="ECO:0000313" key="5">
    <source>
        <dbReference type="EMBL" id="MBB4234884.1"/>
    </source>
</evidence>
<feature type="domain" description="HTH arsR-type" evidence="4">
    <location>
        <begin position="1"/>
        <end position="95"/>
    </location>
</feature>